<feature type="transmembrane region" description="Helical" evidence="1">
    <location>
        <begin position="221"/>
        <end position="240"/>
    </location>
</feature>
<protein>
    <submittedName>
        <fullName evidence="2">Uncharacterized protein</fullName>
    </submittedName>
</protein>
<organism evidence="2 3">
    <name type="scientific">Microbacterium telephonicum</name>
    <dbReference type="NCBI Taxonomy" id="1714841"/>
    <lineage>
        <taxon>Bacteria</taxon>
        <taxon>Bacillati</taxon>
        <taxon>Actinomycetota</taxon>
        <taxon>Actinomycetes</taxon>
        <taxon>Micrococcales</taxon>
        <taxon>Microbacteriaceae</taxon>
        <taxon>Microbacterium</taxon>
    </lineage>
</organism>
<dbReference type="Proteomes" id="UP000273158">
    <property type="component" value="Unassembled WGS sequence"/>
</dbReference>
<dbReference type="RefSeq" id="WP_121060379.1">
    <property type="nucleotide sequence ID" value="NZ_RCDB01000003.1"/>
</dbReference>
<keyword evidence="1" id="KW-0812">Transmembrane</keyword>
<dbReference type="OrthoDB" id="5179260at2"/>
<dbReference type="EMBL" id="RCDB01000003">
    <property type="protein sequence ID" value="RLK47945.1"/>
    <property type="molecule type" value="Genomic_DNA"/>
</dbReference>
<keyword evidence="3" id="KW-1185">Reference proteome</keyword>
<evidence type="ECO:0000256" key="1">
    <source>
        <dbReference type="SAM" id="Phobius"/>
    </source>
</evidence>
<proteinExistence type="predicted"/>
<accession>A0A498BWW2</accession>
<comment type="caution">
    <text evidence="2">The sequence shown here is derived from an EMBL/GenBank/DDBJ whole genome shotgun (WGS) entry which is preliminary data.</text>
</comment>
<sequence length="272" mass="28946">MFVGCGRRALAAIRKSAVDSRIDQWFNQEGSLFVWGDEMTLRELLRSMGTRWYVLVAMLVVAGAAGALLLRDGGIYATRTAVVFTLPGQTLLLPDSGARDASVIAFADGVAQDINGGEQPFRYAGADAPFYGAGVREGIAVSLRNEGGQWVTSFGAAQIEVQIVGRTREWVQDKQEELVAQVLSTSDARQAEAGIAPEERIAASVVPLTSAIDEIHPSRSAIVIAFAALVAAAVAMAAWGSTLLDRIAARGGVPPRAARIAPQRRRVEEIVS</sequence>
<keyword evidence="1" id="KW-1133">Transmembrane helix</keyword>
<gene>
    <name evidence="2" type="ORF">C7474_2544</name>
</gene>
<reference evidence="2 3" key="1">
    <citation type="journal article" date="2015" name="Stand. Genomic Sci.">
        <title>Genomic Encyclopedia of Bacterial and Archaeal Type Strains, Phase III: the genomes of soil and plant-associated and newly described type strains.</title>
        <authorList>
            <person name="Whitman W.B."/>
            <person name="Woyke T."/>
            <person name="Klenk H.P."/>
            <person name="Zhou Y."/>
            <person name="Lilburn T.G."/>
            <person name="Beck B.J."/>
            <person name="De Vos P."/>
            <person name="Vandamme P."/>
            <person name="Eisen J.A."/>
            <person name="Garrity G."/>
            <person name="Hugenholtz P."/>
            <person name="Kyrpides N.C."/>
        </authorList>
    </citation>
    <scope>NUCLEOTIDE SEQUENCE [LARGE SCALE GENOMIC DNA]</scope>
    <source>
        <strain evidence="2 3">S2T63</strain>
    </source>
</reference>
<dbReference type="AlphaFoldDB" id="A0A498BWW2"/>
<name>A0A498BWW2_9MICO</name>
<evidence type="ECO:0000313" key="3">
    <source>
        <dbReference type="Proteomes" id="UP000273158"/>
    </source>
</evidence>
<keyword evidence="1" id="KW-0472">Membrane</keyword>
<evidence type="ECO:0000313" key="2">
    <source>
        <dbReference type="EMBL" id="RLK47945.1"/>
    </source>
</evidence>
<feature type="transmembrane region" description="Helical" evidence="1">
    <location>
        <begin position="52"/>
        <end position="70"/>
    </location>
</feature>